<dbReference type="InterPro" id="IPR004827">
    <property type="entry name" value="bZIP"/>
</dbReference>
<evidence type="ECO:0000256" key="1">
    <source>
        <dbReference type="ARBA" id="ARBA00004123"/>
    </source>
</evidence>
<feature type="domain" description="BZIP" evidence="6">
    <location>
        <begin position="21"/>
        <end position="84"/>
    </location>
</feature>
<dbReference type="InterPro" id="IPR046347">
    <property type="entry name" value="bZIP_sf"/>
</dbReference>
<dbReference type="GO" id="GO:0003677">
    <property type="term" value="F:DNA binding"/>
    <property type="evidence" value="ECO:0007669"/>
    <property type="project" value="UniProtKB-KW"/>
</dbReference>
<dbReference type="GO" id="GO:0005634">
    <property type="term" value="C:nucleus"/>
    <property type="evidence" value="ECO:0007669"/>
    <property type="project" value="UniProtKB-SubCell"/>
</dbReference>
<dbReference type="SMART" id="SM00338">
    <property type="entry name" value="BRLZ"/>
    <property type="match status" value="1"/>
</dbReference>
<keyword evidence="4" id="KW-0804">Transcription</keyword>
<keyword evidence="3" id="KW-0238">DNA-binding</keyword>
<comment type="caution">
    <text evidence="7">The sequence shown here is derived from an EMBL/GenBank/DDBJ whole genome shotgun (WGS) entry which is preliminary data.</text>
</comment>
<dbReference type="AlphaFoldDB" id="A0ABD1PJZ8"/>
<sequence>MSLRKHCSPSPEDENRYALIDEKKQKRMISNRESARRSRMRRQQHIKDLKHEIMYFISKSNEMVQKINEITQRYTIVESENIILRVQKEELRRRLESVEMVTNYMYMANEHSVNSLQDSCLNPWQPPISAYHDLCWDFPVLRFQ</sequence>
<name>A0ABD1PJZ8_9LAMI</name>
<keyword evidence="8" id="KW-1185">Reference proteome</keyword>
<dbReference type="PANTHER" id="PTHR45764:SF31">
    <property type="entry name" value="BASIC LEUCINE ZIPPER 1"/>
    <property type="match status" value="1"/>
</dbReference>
<gene>
    <name evidence="7" type="ORF">Fot_52178</name>
</gene>
<evidence type="ECO:0000313" key="8">
    <source>
        <dbReference type="Proteomes" id="UP001604277"/>
    </source>
</evidence>
<dbReference type="Pfam" id="PF00170">
    <property type="entry name" value="bZIP_1"/>
    <property type="match status" value="1"/>
</dbReference>
<evidence type="ECO:0000256" key="2">
    <source>
        <dbReference type="ARBA" id="ARBA00023015"/>
    </source>
</evidence>
<dbReference type="InterPro" id="IPR045314">
    <property type="entry name" value="bZIP_plant_GBF1"/>
</dbReference>
<dbReference type="PANTHER" id="PTHR45764">
    <property type="entry name" value="BZIP TRANSCRIPTION FACTOR 44"/>
    <property type="match status" value="1"/>
</dbReference>
<reference evidence="8" key="1">
    <citation type="submission" date="2024-07" db="EMBL/GenBank/DDBJ databases">
        <title>Two chromosome-level genome assemblies of Korean endemic species Abeliophyllum distichum and Forsythia ovata (Oleaceae).</title>
        <authorList>
            <person name="Jang H."/>
        </authorList>
    </citation>
    <scope>NUCLEOTIDE SEQUENCE [LARGE SCALE GENOMIC DNA]</scope>
</reference>
<evidence type="ECO:0000256" key="3">
    <source>
        <dbReference type="ARBA" id="ARBA00023125"/>
    </source>
</evidence>
<evidence type="ECO:0000259" key="6">
    <source>
        <dbReference type="PROSITE" id="PS50217"/>
    </source>
</evidence>
<dbReference type="SUPFAM" id="SSF57959">
    <property type="entry name" value="Leucine zipper domain"/>
    <property type="match status" value="1"/>
</dbReference>
<proteinExistence type="predicted"/>
<dbReference type="GO" id="GO:0046982">
    <property type="term" value="F:protein heterodimerization activity"/>
    <property type="evidence" value="ECO:0007669"/>
    <property type="project" value="UniProtKB-ARBA"/>
</dbReference>
<dbReference type="PROSITE" id="PS00036">
    <property type="entry name" value="BZIP_BASIC"/>
    <property type="match status" value="1"/>
</dbReference>
<dbReference type="Gene3D" id="1.20.5.170">
    <property type="match status" value="1"/>
</dbReference>
<dbReference type="FunFam" id="1.20.5.170:FF:000020">
    <property type="entry name" value="BZIP transcription factor"/>
    <property type="match status" value="1"/>
</dbReference>
<dbReference type="Proteomes" id="UP001604277">
    <property type="component" value="Unassembled WGS sequence"/>
</dbReference>
<evidence type="ECO:0000313" key="7">
    <source>
        <dbReference type="EMBL" id="KAL2464222.1"/>
    </source>
</evidence>
<comment type="subcellular location">
    <subcellularLocation>
        <location evidence="1">Nucleus</location>
    </subcellularLocation>
</comment>
<protein>
    <submittedName>
        <fullName evidence="7">Basic region/leucine zipper motif 53</fullName>
    </submittedName>
</protein>
<evidence type="ECO:0000256" key="4">
    <source>
        <dbReference type="ARBA" id="ARBA00023163"/>
    </source>
</evidence>
<accession>A0ABD1PJZ8</accession>
<keyword evidence="5" id="KW-0539">Nucleus</keyword>
<dbReference type="EMBL" id="JBFOLJ010000018">
    <property type="protein sequence ID" value="KAL2464222.1"/>
    <property type="molecule type" value="Genomic_DNA"/>
</dbReference>
<evidence type="ECO:0000256" key="5">
    <source>
        <dbReference type="ARBA" id="ARBA00023242"/>
    </source>
</evidence>
<keyword evidence="2" id="KW-0805">Transcription regulation</keyword>
<dbReference type="PROSITE" id="PS50217">
    <property type="entry name" value="BZIP"/>
    <property type="match status" value="1"/>
</dbReference>
<dbReference type="CDD" id="cd14702">
    <property type="entry name" value="bZIP_plant_GBF1"/>
    <property type="match status" value="1"/>
</dbReference>
<organism evidence="7 8">
    <name type="scientific">Forsythia ovata</name>
    <dbReference type="NCBI Taxonomy" id="205694"/>
    <lineage>
        <taxon>Eukaryota</taxon>
        <taxon>Viridiplantae</taxon>
        <taxon>Streptophyta</taxon>
        <taxon>Embryophyta</taxon>
        <taxon>Tracheophyta</taxon>
        <taxon>Spermatophyta</taxon>
        <taxon>Magnoliopsida</taxon>
        <taxon>eudicotyledons</taxon>
        <taxon>Gunneridae</taxon>
        <taxon>Pentapetalae</taxon>
        <taxon>asterids</taxon>
        <taxon>lamiids</taxon>
        <taxon>Lamiales</taxon>
        <taxon>Oleaceae</taxon>
        <taxon>Forsythieae</taxon>
        <taxon>Forsythia</taxon>
    </lineage>
</organism>